<name>A0A0C3NKN2_9PORP</name>
<keyword evidence="6" id="KW-0472">Membrane</keyword>
<reference evidence="9 10" key="1">
    <citation type="submission" date="2014-07" db="EMBL/GenBank/DDBJ databases">
        <title>Porphyromonadaceae bacterium OUH 308042 = ATCC BAA-2681 = DSM 28342 draft genome.</title>
        <authorList>
            <person name="Sydenham T.V."/>
            <person name="Hasman H."/>
            <person name="Justensen U.S."/>
        </authorList>
    </citation>
    <scope>NUCLEOTIDE SEQUENCE [LARGE SCALE GENOMIC DNA]</scope>
    <source>
        <strain evidence="9 10">OUH 308042</strain>
    </source>
</reference>
<feature type="chain" id="PRO_5002180240" description="Aromatic hydrocarbon degradation protein" evidence="8">
    <location>
        <begin position="20"/>
        <end position="461"/>
    </location>
</feature>
<sequence>MKNFFVFVFVCICCLSSFAEGFQVNLLSTKQTGMGHVGVAMKLGAESMHFNPAGLVFMNQAVDLSIGMSAVMAQAKYSSDGYSVKTDNPVSTPIYAYAGFRIYDNLAAGIAFNTPYGNSLKWPKNWLGANLIQDISLKAYVIQPTLSYKIMDGLSVGFGLQLAFGEVNLSRALLSVNEFQTVGKMIESAPLPIPDEQKETIVQLIKGTKVPPAYARLDGKAHVRVGFNVGVMYEPCEKVTIGFSYRSKIEMRVKEGEAELTYANQNIENLLGQLGAIVPDLSIPKYDQGTFHAELPLPSNTTLGVSYRPTDRWELALDLQYVGWQAYDSLNVYFNEAELGIKPIKAQKNYKNTMIYRIGAKYKTTDRLDLRAGIYYDQSPIRKNHYNPETPGMNKLGLSAGLTFSPYKNLEIDFAFLYIQGFSRHGNYTSQNVVIPGQKDVFSGKYKSTAFSPSLGIAYRF</sequence>
<dbReference type="RefSeq" id="WP_041504820.1">
    <property type="nucleotide sequence ID" value="NZ_JPIU01000025.1"/>
</dbReference>
<keyword evidence="7" id="KW-0998">Cell outer membrane</keyword>
<evidence type="ECO:0000256" key="4">
    <source>
        <dbReference type="ARBA" id="ARBA00022692"/>
    </source>
</evidence>
<dbReference type="InterPro" id="IPR005017">
    <property type="entry name" value="OMPP1/FadL/TodX"/>
</dbReference>
<dbReference type="EMBL" id="JPIU01000025">
    <property type="protein sequence ID" value="KIO46777.1"/>
    <property type="molecule type" value="Genomic_DNA"/>
</dbReference>
<dbReference type="Proteomes" id="UP000031980">
    <property type="component" value="Unassembled WGS sequence"/>
</dbReference>
<dbReference type="PANTHER" id="PTHR35093">
    <property type="entry name" value="OUTER MEMBRANE PROTEIN NMB0088-RELATED"/>
    <property type="match status" value="1"/>
</dbReference>
<proteinExistence type="inferred from homology"/>
<evidence type="ECO:0000313" key="9">
    <source>
        <dbReference type="EMBL" id="KIO46777.1"/>
    </source>
</evidence>
<dbReference type="AlphaFoldDB" id="A0A0C3NKN2"/>
<evidence type="ECO:0000256" key="5">
    <source>
        <dbReference type="ARBA" id="ARBA00022729"/>
    </source>
</evidence>
<dbReference type="GO" id="GO:0015483">
    <property type="term" value="F:long-chain fatty acid transporting porin activity"/>
    <property type="evidence" value="ECO:0007669"/>
    <property type="project" value="TreeGrafter"/>
</dbReference>
<evidence type="ECO:0000313" key="10">
    <source>
        <dbReference type="Proteomes" id="UP000031980"/>
    </source>
</evidence>
<evidence type="ECO:0000256" key="6">
    <source>
        <dbReference type="ARBA" id="ARBA00023136"/>
    </source>
</evidence>
<evidence type="ECO:0000256" key="3">
    <source>
        <dbReference type="ARBA" id="ARBA00022452"/>
    </source>
</evidence>
<comment type="subcellular location">
    <subcellularLocation>
        <location evidence="1">Cell outer membrane</location>
        <topology evidence="1">Multi-pass membrane protein</topology>
    </subcellularLocation>
</comment>
<dbReference type="Gene3D" id="2.40.160.60">
    <property type="entry name" value="Outer membrane protein transport protein (OMPP1/FadL/TodX)"/>
    <property type="match status" value="1"/>
</dbReference>
<evidence type="ECO:0000256" key="7">
    <source>
        <dbReference type="ARBA" id="ARBA00023237"/>
    </source>
</evidence>
<dbReference type="SUPFAM" id="SSF56935">
    <property type="entry name" value="Porins"/>
    <property type="match status" value="1"/>
</dbReference>
<evidence type="ECO:0000256" key="1">
    <source>
        <dbReference type="ARBA" id="ARBA00004571"/>
    </source>
</evidence>
<keyword evidence="3" id="KW-1134">Transmembrane beta strand</keyword>
<keyword evidence="10" id="KW-1185">Reference proteome</keyword>
<comment type="similarity">
    <text evidence="2">Belongs to the OmpP1/FadL family.</text>
</comment>
<organism evidence="9 10">
    <name type="scientific">Sanguibacteroides justesenii</name>
    <dbReference type="NCBI Taxonomy" id="1547597"/>
    <lineage>
        <taxon>Bacteria</taxon>
        <taxon>Pseudomonadati</taxon>
        <taxon>Bacteroidota</taxon>
        <taxon>Bacteroidia</taxon>
        <taxon>Bacteroidales</taxon>
        <taxon>Porphyromonadaceae</taxon>
        <taxon>Sanguibacteroides</taxon>
    </lineage>
</organism>
<evidence type="ECO:0000256" key="2">
    <source>
        <dbReference type="ARBA" id="ARBA00008163"/>
    </source>
</evidence>
<accession>A0A0C3NKN2</accession>
<evidence type="ECO:0008006" key="11">
    <source>
        <dbReference type="Google" id="ProtNLM"/>
    </source>
</evidence>
<comment type="caution">
    <text evidence="9">The sequence shown here is derived from an EMBL/GenBank/DDBJ whole genome shotgun (WGS) entry which is preliminary data.</text>
</comment>
<evidence type="ECO:0000256" key="8">
    <source>
        <dbReference type="SAM" id="SignalP"/>
    </source>
</evidence>
<dbReference type="GO" id="GO:0009279">
    <property type="term" value="C:cell outer membrane"/>
    <property type="evidence" value="ECO:0007669"/>
    <property type="project" value="UniProtKB-SubCell"/>
</dbReference>
<dbReference type="Pfam" id="PF03349">
    <property type="entry name" value="Toluene_X"/>
    <property type="match status" value="1"/>
</dbReference>
<dbReference type="PANTHER" id="PTHR35093:SF8">
    <property type="entry name" value="OUTER MEMBRANE PROTEIN NMB0088-RELATED"/>
    <property type="match status" value="1"/>
</dbReference>
<protein>
    <recommendedName>
        <fullName evidence="11">Aromatic hydrocarbon degradation protein</fullName>
    </recommendedName>
</protein>
<keyword evidence="5 8" id="KW-0732">Signal</keyword>
<gene>
    <name evidence="9" type="ORF">BA92_02660</name>
</gene>
<feature type="signal peptide" evidence="8">
    <location>
        <begin position="1"/>
        <end position="19"/>
    </location>
</feature>
<keyword evidence="4" id="KW-0812">Transmembrane</keyword>